<evidence type="ECO:0000313" key="2">
    <source>
        <dbReference type="Proteomes" id="UP000484164"/>
    </source>
</evidence>
<organism evidence="1 2">
    <name type="scientific">Phaeocystidibacter marisrubri</name>
    <dbReference type="NCBI Taxonomy" id="1577780"/>
    <lineage>
        <taxon>Bacteria</taxon>
        <taxon>Pseudomonadati</taxon>
        <taxon>Bacteroidota</taxon>
        <taxon>Flavobacteriia</taxon>
        <taxon>Flavobacteriales</taxon>
        <taxon>Phaeocystidibacteraceae</taxon>
        <taxon>Phaeocystidibacter</taxon>
    </lineage>
</organism>
<sequence length="1479" mass="169314">MGKFTIIKLLVCGLFLFSFYDANAQGRLRAFTAEPQAYFDELTEFMGDMDDVDSDSLELLLNRFKIVWEGFSEGDRASQYDLSNNLLRKRVVHYDAWRKLLKSEIYLAENEEVEDLSQALVYLSNYSKEEGSRFIVALLDNIYIALQPDIVFDNGRFRWEALNGTADFAMVDGMPTMTYQKVDMWGYYRSDSTLVEMTSGVYNIQTNEFKGDGGNVFWTRAGMSADTVYAELSTYAISMDNAGFKADSVTLHSVLFIKEPLLGYYEERLTSNPNEVNAVFPRFVAYDRVDIKDFLPGVDYEGGFSMVGRNFYASDELPSRAVMKFRHENDYQVVLKAERFLLRDDLVRSEACNVYIKLGEKDSLYHPKSTMQYLPEQVKLTLTRNDEGLSMTPYTDSYHDMDIFPDQITWRMNTPQMFIQNLNLGSTTPVVFESKNYFRGERFSALAGLDRVNPLYRLRDVAVARDTADQSLESVARYLRMDELHAERFLMLMSIQNFINYDIINKTVSFNDKLFDYILDYEGYRDYDVIRFVSGVSRGANASISLLNYDMDIVGINSIALSDSQEVALFPTEHKITVHEGMDFDFDGKIQAGRFSFWGKGHFFDYDMFRISMPDIDSMRFKVEEFDDGTRLPGTRPKLVSVKNTLQDINGELLIDRPNNKSGKVSYTEYPIFKSATESYVYYDNQSIYEGVYDRERFFVELEPFEIDSLDNTSTEGLTFDGVFVSAGIFPDMPQTVMVQEDYSLGFKTTTPPTGLPAYGGKGKFYNDLQLSNEGLVGTGQIEYITSTAVGDAFTFFPDSTNGIASSYVIEERSTGTVQYPPADGQNVFINWRPYDDVMYAKSRSTPFNMYGPIGMKAEGTLAYGASDLRGDAKLEFLDAQTISKDFVFSNRSFDAQSTSFAVKKDPTSDWAFKLWDANGYVDFDKQYGEFTLNGGTQYMEFTMNKYITWMDHAEWNIPVKTIEVSHESGQLSRMVGTARRLDSLEFMAMSAKFALEPSLLEAFEVPEIDVADSRIFPDSGYVAIDPNAYMRELTNARLTANRYLKYHNFYNGTFKIDTRHKYSGSADYEYLDKDGTAWPLFFEEIKVDTSETTIGLAKVKKEDEFYLSPFFGYYGKVRLRAPERLMTYDGHLLIQHTCENLETDWFKFESEIDPNDIVVDLPEDNPTTRGDDIYNGIYLAPDSTSIYTGFLNNDASKVDKELISATGVLFYDETLNSYIITTRRKLRDESIPDNYVSFNNRDCIMTGKGKISLAQNTGRVEVESYGVAVHDLRNDELQVDVTMTWNFLFSEDLMNAFAMEINAESGLAASSLDGEGYNIAMQNIITDKEDRQEYFADIANYGAPEEVPKPLRRTIVFTDITLLWSEERSSFVSDGNLGIGNFGEAQVNKSVEGIMEIMPRRRSDELFLYLEPTRDYFFFQYRRNIMQFYSTNEEITAMVLLVEADERALEAEGGKPRYAYNQTSRGRVSLFLRRHDRE</sequence>
<dbReference type="OrthoDB" id="1465441at2"/>
<dbReference type="Proteomes" id="UP000484164">
    <property type="component" value="Unassembled WGS sequence"/>
</dbReference>
<reference evidence="1 2" key="1">
    <citation type="submission" date="2019-10" db="EMBL/GenBank/DDBJ databases">
        <title>Genome sequence of Phaeocystidibacter marisrubri JCM30614 (type strain).</title>
        <authorList>
            <person name="Bowman J.P."/>
        </authorList>
    </citation>
    <scope>NUCLEOTIDE SEQUENCE [LARGE SCALE GENOMIC DNA]</scope>
    <source>
        <strain evidence="1 2">JCM 30614</strain>
    </source>
</reference>
<accession>A0A6L3ZJR3</accession>
<keyword evidence="2" id="KW-1185">Reference proteome</keyword>
<name>A0A6L3ZJR3_9FLAO</name>
<gene>
    <name evidence="1" type="ORF">F8C82_06940</name>
</gene>
<comment type="caution">
    <text evidence="1">The sequence shown here is derived from an EMBL/GenBank/DDBJ whole genome shotgun (WGS) entry which is preliminary data.</text>
</comment>
<protein>
    <submittedName>
        <fullName evidence="1">Uncharacterized protein</fullName>
    </submittedName>
</protein>
<dbReference type="EMBL" id="WBVQ01000001">
    <property type="protein sequence ID" value="KAB2818131.1"/>
    <property type="molecule type" value="Genomic_DNA"/>
</dbReference>
<dbReference type="RefSeq" id="WP_151692819.1">
    <property type="nucleotide sequence ID" value="NZ_BMGX01000002.1"/>
</dbReference>
<proteinExistence type="predicted"/>
<evidence type="ECO:0000313" key="1">
    <source>
        <dbReference type="EMBL" id="KAB2818131.1"/>
    </source>
</evidence>